<gene>
    <name evidence="1" type="ORF">PGQ11_009542</name>
</gene>
<comment type="caution">
    <text evidence="1">The sequence shown here is derived from an EMBL/GenBank/DDBJ whole genome shotgun (WGS) entry which is preliminary data.</text>
</comment>
<protein>
    <submittedName>
        <fullName evidence="1">Uncharacterized protein</fullName>
    </submittedName>
</protein>
<reference evidence="1 2" key="1">
    <citation type="journal article" date="2024" name="IMA Fungus">
        <title>Apiospora arundinis, a panoply of carbohydrate-active enzymes and secondary metabolites.</title>
        <authorList>
            <person name="Sorensen T."/>
            <person name="Petersen C."/>
            <person name="Muurmann A.T."/>
            <person name="Christiansen J.V."/>
            <person name="Brundto M.L."/>
            <person name="Overgaard C.K."/>
            <person name="Boysen A.T."/>
            <person name="Wollenberg R.D."/>
            <person name="Larsen T.O."/>
            <person name="Sorensen J.L."/>
            <person name="Nielsen K.L."/>
            <person name="Sondergaard T.E."/>
        </authorList>
    </citation>
    <scope>NUCLEOTIDE SEQUENCE [LARGE SCALE GENOMIC DNA]</scope>
    <source>
        <strain evidence="1 2">AAU 773</strain>
    </source>
</reference>
<evidence type="ECO:0000313" key="2">
    <source>
        <dbReference type="Proteomes" id="UP001390339"/>
    </source>
</evidence>
<organism evidence="1 2">
    <name type="scientific">Apiospora arundinis</name>
    <dbReference type="NCBI Taxonomy" id="335852"/>
    <lineage>
        <taxon>Eukaryota</taxon>
        <taxon>Fungi</taxon>
        <taxon>Dikarya</taxon>
        <taxon>Ascomycota</taxon>
        <taxon>Pezizomycotina</taxon>
        <taxon>Sordariomycetes</taxon>
        <taxon>Xylariomycetidae</taxon>
        <taxon>Amphisphaeriales</taxon>
        <taxon>Apiosporaceae</taxon>
        <taxon>Apiospora</taxon>
    </lineage>
</organism>
<dbReference type="Proteomes" id="UP001390339">
    <property type="component" value="Unassembled WGS sequence"/>
</dbReference>
<name>A0ABR2IJ58_9PEZI</name>
<proteinExistence type="predicted"/>
<keyword evidence="2" id="KW-1185">Reference proteome</keyword>
<dbReference type="EMBL" id="JAPCWZ010000005">
    <property type="protein sequence ID" value="KAK8863307.1"/>
    <property type="molecule type" value="Genomic_DNA"/>
</dbReference>
<sequence length="75" mass="8181">MAFGGLVQPSHIRKSRGGLGAHRESAHGLMASILNQCLRGPLQSRALIILAGLRQPRAADVDQLDYYPDQYPDVL</sequence>
<evidence type="ECO:0000313" key="1">
    <source>
        <dbReference type="EMBL" id="KAK8863307.1"/>
    </source>
</evidence>
<accession>A0ABR2IJ58</accession>